<reference evidence="2 3" key="1">
    <citation type="submission" date="2016-09" db="EMBL/GenBank/DDBJ databases">
        <title>Extensive genetic diversity and differential bi-allelic expression allows diatom success in the polar Southern Ocean.</title>
        <authorList>
            <consortium name="DOE Joint Genome Institute"/>
            <person name="Mock T."/>
            <person name="Otillar R.P."/>
            <person name="Strauss J."/>
            <person name="Dupont C."/>
            <person name="Frickenhaus S."/>
            <person name="Maumus F."/>
            <person name="Mcmullan M."/>
            <person name="Sanges R."/>
            <person name="Schmutz J."/>
            <person name="Toseland A."/>
            <person name="Valas R."/>
            <person name="Veluchamy A."/>
            <person name="Ward B.J."/>
            <person name="Allen A."/>
            <person name="Barry K."/>
            <person name="Falciatore A."/>
            <person name="Ferrante M."/>
            <person name="Fortunato A.E."/>
            <person name="Gloeckner G."/>
            <person name="Gruber A."/>
            <person name="Hipkin R."/>
            <person name="Janech M."/>
            <person name="Kroth P."/>
            <person name="Leese F."/>
            <person name="Lindquist E."/>
            <person name="Lyon B.R."/>
            <person name="Martin J."/>
            <person name="Mayer C."/>
            <person name="Parker M."/>
            <person name="Quesneville H."/>
            <person name="Raymond J."/>
            <person name="Uhlig C."/>
            <person name="Valentin K.U."/>
            <person name="Worden A.Z."/>
            <person name="Armbrust E.V."/>
            <person name="Bowler C."/>
            <person name="Green B."/>
            <person name="Moulton V."/>
            <person name="Van Oosterhout C."/>
            <person name="Grigoriev I."/>
        </authorList>
    </citation>
    <scope>NUCLEOTIDE SEQUENCE [LARGE SCALE GENOMIC DNA]</scope>
    <source>
        <strain evidence="2 3">CCMP1102</strain>
    </source>
</reference>
<organism evidence="2 3">
    <name type="scientific">Fragilariopsis cylindrus CCMP1102</name>
    <dbReference type="NCBI Taxonomy" id="635003"/>
    <lineage>
        <taxon>Eukaryota</taxon>
        <taxon>Sar</taxon>
        <taxon>Stramenopiles</taxon>
        <taxon>Ochrophyta</taxon>
        <taxon>Bacillariophyta</taxon>
        <taxon>Bacillariophyceae</taxon>
        <taxon>Bacillariophycidae</taxon>
        <taxon>Bacillariales</taxon>
        <taxon>Bacillariaceae</taxon>
        <taxon>Fragilariopsis</taxon>
    </lineage>
</organism>
<proteinExistence type="predicted"/>
<keyword evidence="3" id="KW-1185">Reference proteome</keyword>
<feature type="compositionally biased region" description="Acidic residues" evidence="1">
    <location>
        <begin position="1"/>
        <end position="29"/>
    </location>
</feature>
<gene>
    <name evidence="2" type="ORF">FRACYDRAFT_264722</name>
</gene>
<protein>
    <submittedName>
        <fullName evidence="2">Uncharacterized protein</fullName>
    </submittedName>
</protein>
<dbReference type="KEGG" id="fcy:FRACYDRAFT_264722"/>
<dbReference type="EMBL" id="KV784382">
    <property type="protein sequence ID" value="OEU08056.1"/>
    <property type="molecule type" value="Genomic_DNA"/>
</dbReference>
<dbReference type="Proteomes" id="UP000095751">
    <property type="component" value="Unassembled WGS sequence"/>
</dbReference>
<evidence type="ECO:0000256" key="1">
    <source>
        <dbReference type="SAM" id="MobiDB-lite"/>
    </source>
</evidence>
<dbReference type="InParanoid" id="A0A1E7EQH8"/>
<evidence type="ECO:0000313" key="3">
    <source>
        <dbReference type="Proteomes" id="UP000095751"/>
    </source>
</evidence>
<dbReference type="AlphaFoldDB" id="A0A1E7EQH8"/>
<evidence type="ECO:0000313" key="2">
    <source>
        <dbReference type="EMBL" id="OEU08056.1"/>
    </source>
</evidence>
<feature type="region of interest" description="Disordered" evidence="1">
    <location>
        <begin position="1"/>
        <end position="59"/>
    </location>
</feature>
<name>A0A1E7EQH8_9STRA</name>
<sequence>MTEAIEFEVEQSDDKYDEEEEFEEEEEEEGFKTPSPKKRKAAPKTTTPKDVYKKESSRRRRICPSKILLNHSMVPVLLDGLLQMASAGLGFPILCGRYTEKREKNLSL</sequence>
<accession>A0A1E7EQH8</accession>